<dbReference type="EMBL" id="JAPTSV010000010">
    <property type="protein sequence ID" value="KAJ1523215.1"/>
    <property type="molecule type" value="Genomic_DNA"/>
</dbReference>
<evidence type="ECO:0000313" key="3">
    <source>
        <dbReference type="EMBL" id="KAJ1523215.1"/>
    </source>
</evidence>
<reference evidence="3" key="1">
    <citation type="submission" date="2022-12" db="EMBL/GenBank/DDBJ databases">
        <title>Chromosome-level genome assembly of the bean flower thrips Megalurothrips usitatus.</title>
        <authorList>
            <person name="Ma L."/>
            <person name="Liu Q."/>
            <person name="Li H."/>
            <person name="Cai W."/>
        </authorList>
    </citation>
    <scope>NUCLEOTIDE SEQUENCE</scope>
    <source>
        <strain evidence="3">Cailab_2022a</strain>
    </source>
</reference>
<proteinExistence type="predicted"/>
<keyword evidence="4" id="KW-1185">Reference proteome</keyword>
<protein>
    <submittedName>
        <fullName evidence="3">Uncharacterized protein</fullName>
    </submittedName>
</protein>
<gene>
    <name evidence="3" type="ORF">ONE63_001101</name>
</gene>
<feature type="region of interest" description="Disordered" evidence="1">
    <location>
        <begin position="1"/>
        <end position="26"/>
    </location>
</feature>
<dbReference type="AlphaFoldDB" id="A0AAV7XB49"/>
<keyword evidence="2" id="KW-0472">Membrane</keyword>
<keyword evidence="2" id="KW-1133">Transmembrane helix</keyword>
<organism evidence="3 4">
    <name type="scientific">Megalurothrips usitatus</name>
    <name type="common">bean blossom thrips</name>
    <dbReference type="NCBI Taxonomy" id="439358"/>
    <lineage>
        <taxon>Eukaryota</taxon>
        <taxon>Metazoa</taxon>
        <taxon>Ecdysozoa</taxon>
        <taxon>Arthropoda</taxon>
        <taxon>Hexapoda</taxon>
        <taxon>Insecta</taxon>
        <taxon>Pterygota</taxon>
        <taxon>Neoptera</taxon>
        <taxon>Paraneoptera</taxon>
        <taxon>Thysanoptera</taxon>
        <taxon>Terebrantia</taxon>
        <taxon>Thripoidea</taxon>
        <taxon>Thripidae</taxon>
        <taxon>Megalurothrips</taxon>
    </lineage>
</organism>
<feature type="transmembrane region" description="Helical" evidence="2">
    <location>
        <begin position="38"/>
        <end position="56"/>
    </location>
</feature>
<comment type="caution">
    <text evidence="3">The sequence shown here is derived from an EMBL/GenBank/DDBJ whole genome shotgun (WGS) entry which is preliminary data.</text>
</comment>
<name>A0AAV7XB49_9NEOP</name>
<evidence type="ECO:0000256" key="2">
    <source>
        <dbReference type="SAM" id="Phobius"/>
    </source>
</evidence>
<accession>A0AAV7XB49</accession>
<evidence type="ECO:0000313" key="4">
    <source>
        <dbReference type="Proteomes" id="UP001075354"/>
    </source>
</evidence>
<dbReference type="Proteomes" id="UP001075354">
    <property type="component" value="Chromosome 10"/>
</dbReference>
<evidence type="ECO:0000256" key="1">
    <source>
        <dbReference type="SAM" id="MobiDB-lite"/>
    </source>
</evidence>
<keyword evidence="2" id="KW-0812">Transmembrane</keyword>
<sequence length="67" mass="6870">MRSAAHGIGTSADERPAAGEKATVHRGSLTAVMDLPKSIIFGLLNVLSCFLASSAGRNKGKASRTAD</sequence>